<evidence type="ECO:0000256" key="1">
    <source>
        <dbReference type="ARBA" id="ARBA00010609"/>
    </source>
</evidence>
<evidence type="ECO:0000259" key="5">
    <source>
        <dbReference type="Pfam" id="PF07731"/>
    </source>
</evidence>
<dbReference type="InterPro" id="IPR011707">
    <property type="entry name" value="Cu-oxidase-like_N"/>
</dbReference>
<keyword evidence="2" id="KW-0186">Copper</keyword>
<dbReference type="GO" id="GO:0016491">
    <property type="term" value="F:oxidoreductase activity"/>
    <property type="evidence" value="ECO:0007669"/>
    <property type="project" value="InterPro"/>
</dbReference>
<dbReference type="PANTHER" id="PTHR11709:SF361">
    <property type="entry name" value="IRON TRANSPORT MULTICOPPER OXIDASE FET3"/>
    <property type="match status" value="1"/>
</dbReference>
<protein>
    <recommendedName>
        <fullName evidence="9">Cupredoxin</fullName>
    </recommendedName>
</protein>
<comment type="similarity">
    <text evidence="1">Belongs to the multicopper oxidase family.</text>
</comment>
<dbReference type="AlphaFoldDB" id="A0A2G5BGK3"/>
<reference evidence="7 8" key="1">
    <citation type="journal article" date="2015" name="Genome Biol. Evol.">
        <title>Phylogenomic analyses indicate that early fungi evolved digesting cell walls of algal ancestors of land plants.</title>
        <authorList>
            <person name="Chang Y."/>
            <person name="Wang S."/>
            <person name="Sekimoto S."/>
            <person name="Aerts A.L."/>
            <person name="Choi C."/>
            <person name="Clum A."/>
            <person name="LaButti K.M."/>
            <person name="Lindquist E.A."/>
            <person name="Yee Ngan C."/>
            <person name="Ohm R.A."/>
            <person name="Salamov A.A."/>
            <person name="Grigoriev I.V."/>
            <person name="Spatafora J.W."/>
            <person name="Berbee M.L."/>
        </authorList>
    </citation>
    <scope>NUCLEOTIDE SEQUENCE [LARGE SCALE GENOMIC DNA]</scope>
    <source>
        <strain evidence="7 8">NRRL 1564</strain>
    </source>
</reference>
<sequence length="553" mass="61650">MRFVKTFLFLLGLAQARLVVENWDITYVTTNRGLDQPAKRGIGVNNKLPLPVVEAEIGDTLVLNVRNSLDTVTSLHAHGILQRGTNYYDGVPMANGCPIAPGSNFTYEFVLEQSGTYWIHGHASEQNFEGLRTPLIVYDRNDPYPADKEHLFAVEDWWPISLQESLKLLQMPDGRGTPYAYPPQTLINGEFAKLTKPLYFEPGLTYRIRLVSMMSLPLWEFAIDSHELYIVEVDGVLTKPKAVDVVRMAPAQRVSVLVKAKNSIAANYEYHITVLDDYVVPIPGVYPSHFDGKVVYSPDASTDIVQTIPSEPFDDLSIESLDREPLLCADRSLFLNLTYGFTAKDIPSESINLISYRDSLVPAIFSALTTGERAINPVTYGPQTNTEVVKLNEVIELLFWCPTELAHPMHLHGHVFQVIETGYVNDTTGNSRRRVPNSGFSPLKRDSVHVPQGQYVVVRFRANNLGVWNLHCHIDWHMGLGNNMLLVVGPREMQQSMRVPESVVEQCRIQDIMMSGNAAGHDAYNYSGAPDLPYLQAALPPALAAIQAGNSTS</sequence>
<gene>
    <name evidence="7" type="ORF">COEREDRAFT_6889</name>
</gene>
<dbReference type="OrthoDB" id="2121828at2759"/>
<evidence type="ECO:0000256" key="3">
    <source>
        <dbReference type="SAM" id="SignalP"/>
    </source>
</evidence>
<dbReference type="Pfam" id="PF07731">
    <property type="entry name" value="Cu-oxidase_2"/>
    <property type="match status" value="1"/>
</dbReference>
<dbReference type="Gene3D" id="2.60.40.420">
    <property type="entry name" value="Cupredoxins - blue copper proteins"/>
    <property type="match status" value="3"/>
</dbReference>
<dbReference type="InterPro" id="IPR001117">
    <property type="entry name" value="Cu-oxidase_2nd"/>
</dbReference>
<evidence type="ECO:0000313" key="7">
    <source>
        <dbReference type="EMBL" id="PIA18154.1"/>
    </source>
</evidence>
<dbReference type="InterPro" id="IPR011706">
    <property type="entry name" value="Cu-oxidase_C"/>
</dbReference>
<dbReference type="EMBL" id="KZ303491">
    <property type="protein sequence ID" value="PIA18154.1"/>
    <property type="molecule type" value="Genomic_DNA"/>
</dbReference>
<dbReference type="Pfam" id="PF00394">
    <property type="entry name" value="Cu-oxidase"/>
    <property type="match status" value="1"/>
</dbReference>
<dbReference type="PANTHER" id="PTHR11709">
    <property type="entry name" value="MULTI-COPPER OXIDASE"/>
    <property type="match status" value="1"/>
</dbReference>
<feature type="signal peptide" evidence="3">
    <location>
        <begin position="1"/>
        <end position="16"/>
    </location>
</feature>
<dbReference type="Pfam" id="PF07732">
    <property type="entry name" value="Cu-oxidase_3"/>
    <property type="match status" value="1"/>
</dbReference>
<evidence type="ECO:0000259" key="4">
    <source>
        <dbReference type="Pfam" id="PF00394"/>
    </source>
</evidence>
<keyword evidence="3" id="KW-0732">Signal</keyword>
<dbReference type="InterPro" id="IPR045087">
    <property type="entry name" value="Cu-oxidase_fam"/>
</dbReference>
<evidence type="ECO:0008006" key="9">
    <source>
        <dbReference type="Google" id="ProtNLM"/>
    </source>
</evidence>
<organism evidence="7 8">
    <name type="scientific">Coemansia reversa (strain ATCC 12441 / NRRL 1564)</name>
    <dbReference type="NCBI Taxonomy" id="763665"/>
    <lineage>
        <taxon>Eukaryota</taxon>
        <taxon>Fungi</taxon>
        <taxon>Fungi incertae sedis</taxon>
        <taxon>Zoopagomycota</taxon>
        <taxon>Kickxellomycotina</taxon>
        <taxon>Kickxellomycetes</taxon>
        <taxon>Kickxellales</taxon>
        <taxon>Kickxellaceae</taxon>
        <taxon>Coemansia</taxon>
    </lineage>
</organism>
<dbReference type="SUPFAM" id="SSF49503">
    <property type="entry name" value="Cupredoxins"/>
    <property type="match status" value="3"/>
</dbReference>
<dbReference type="InterPro" id="IPR008972">
    <property type="entry name" value="Cupredoxin"/>
</dbReference>
<evidence type="ECO:0000259" key="6">
    <source>
        <dbReference type="Pfam" id="PF07732"/>
    </source>
</evidence>
<dbReference type="GO" id="GO:0005507">
    <property type="term" value="F:copper ion binding"/>
    <property type="evidence" value="ECO:0007669"/>
    <property type="project" value="InterPro"/>
</dbReference>
<feature type="domain" description="Plastocyanin-like" evidence="6">
    <location>
        <begin position="34"/>
        <end position="141"/>
    </location>
</feature>
<feature type="chain" id="PRO_5013935602" description="Cupredoxin" evidence="3">
    <location>
        <begin position="17"/>
        <end position="553"/>
    </location>
</feature>
<dbReference type="STRING" id="763665.A0A2G5BGK3"/>
<evidence type="ECO:0000313" key="8">
    <source>
        <dbReference type="Proteomes" id="UP000242474"/>
    </source>
</evidence>
<dbReference type="Proteomes" id="UP000242474">
    <property type="component" value="Unassembled WGS sequence"/>
</dbReference>
<evidence type="ECO:0000256" key="2">
    <source>
        <dbReference type="ARBA" id="ARBA00023008"/>
    </source>
</evidence>
<name>A0A2G5BGK3_COERN</name>
<proteinExistence type="inferred from homology"/>
<accession>A0A2G5BGK3</accession>
<feature type="domain" description="Plastocyanin-like" evidence="4">
    <location>
        <begin position="150"/>
        <end position="272"/>
    </location>
</feature>
<feature type="domain" description="Plastocyanin-like" evidence="5">
    <location>
        <begin position="365"/>
        <end position="490"/>
    </location>
</feature>
<keyword evidence="8" id="KW-1185">Reference proteome</keyword>